<evidence type="ECO:0000313" key="2">
    <source>
        <dbReference type="Proteomes" id="UP000747542"/>
    </source>
</evidence>
<comment type="caution">
    <text evidence="1">The sequence shown here is derived from an EMBL/GenBank/DDBJ whole genome shotgun (WGS) entry which is preliminary data.</text>
</comment>
<reference evidence="1" key="1">
    <citation type="journal article" date="2021" name="Sci. Adv.">
        <title>The American lobster genome reveals insights on longevity, neural, and immune adaptations.</title>
        <authorList>
            <person name="Polinski J.M."/>
            <person name="Zimin A.V."/>
            <person name="Clark K.F."/>
            <person name="Kohn A.B."/>
            <person name="Sadowski N."/>
            <person name="Timp W."/>
            <person name="Ptitsyn A."/>
            <person name="Khanna P."/>
            <person name="Romanova D.Y."/>
            <person name="Williams P."/>
            <person name="Greenwood S.J."/>
            <person name="Moroz L.L."/>
            <person name="Walt D.R."/>
            <person name="Bodnar A.G."/>
        </authorList>
    </citation>
    <scope>NUCLEOTIDE SEQUENCE</scope>
    <source>
        <strain evidence="1">GMGI-L3</strain>
    </source>
</reference>
<keyword evidence="2" id="KW-1185">Reference proteome</keyword>
<protein>
    <submittedName>
        <fullName evidence="1">Putative Lytic polysaccharide mono-oxygenase, cellulose-degrading-containing protein 9</fullName>
    </submittedName>
</protein>
<organism evidence="1 2">
    <name type="scientific">Homarus americanus</name>
    <name type="common">American lobster</name>
    <dbReference type="NCBI Taxonomy" id="6706"/>
    <lineage>
        <taxon>Eukaryota</taxon>
        <taxon>Metazoa</taxon>
        <taxon>Ecdysozoa</taxon>
        <taxon>Arthropoda</taxon>
        <taxon>Crustacea</taxon>
        <taxon>Multicrustacea</taxon>
        <taxon>Malacostraca</taxon>
        <taxon>Eumalacostraca</taxon>
        <taxon>Eucarida</taxon>
        <taxon>Decapoda</taxon>
        <taxon>Pleocyemata</taxon>
        <taxon>Astacidea</taxon>
        <taxon>Nephropoidea</taxon>
        <taxon>Nephropidae</taxon>
        <taxon>Homarus</taxon>
    </lineage>
</organism>
<gene>
    <name evidence="1" type="ORF">Hamer_G019080</name>
</gene>
<sequence length="136" mass="15238">MMKVMAQVPKVEEGVFEFYICPETDPQDEDCLFKWPLELAGGGRRHFQMNSVTQGGLYEIHVMLPEGLTCDTCILLWTMITKQCEGDNLSSCSTQSSTLCADISIIEKKPRLKRGWNFLKSTLGRVLKGAARASKC</sequence>
<dbReference type="EMBL" id="JAHLQT010026149">
    <property type="protein sequence ID" value="KAG7163817.1"/>
    <property type="molecule type" value="Genomic_DNA"/>
</dbReference>
<proteinExistence type="predicted"/>
<dbReference type="AlphaFoldDB" id="A0A8J5JT13"/>
<dbReference type="Proteomes" id="UP000747542">
    <property type="component" value="Unassembled WGS sequence"/>
</dbReference>
<evidence type="ECO:0000313" key="1">
    <source>
        <dbReference type="EMBL" id="KAG7163817.1"/>
    </source>
</evidence>
<name>A0A8J5JT13_HOMAM</name>
<accession>A0A8J5JT13</accession>